<name>A0A653DPR1_CALMS</name>
<organism evidence="1 2">
    <name type="scientific">Callosobruchus maculatus</name>
    <name type="common">Southern cowpea weevil</name>
    <name type="synonym">Pulse bruchid</name>
    <dbReference type="NCBI Taxonomy" id="64391"/>
    <lineage>
        <taxon>Eukaryota</taxon>
        <taxon>Metazoa</taxon>
        <taxon>Ecdysozoa</taxon>
        <taxon>Arthropoda</taxon>
        <taxon>Hexapoda</taxon>
        <taxon>Insecta</taxon>
        <taxon>Pterygota</taxon>
        <taxon>Neoptera</taxon>
        <taxon>Endopterygota</taxon>
        <taxon>Coleoptera</taxon>
        <taxon>Polyphaga</taxon>
        <taxon>Cucujiformia</taxon>
        <taxon>Chrysomeloidea</taxon>
        <taxon>Chrysomelidae</taxon>
        <taxon>Bruchinae</taxon>
        <taxon>Bruchini</taxon>
        <taxon>Callosobruchus</taxon>
    </lineage>
</organism>
<keyword evidence="2" id="KW-1185">Reference proteome</keyword>
<dbReference type="AlphaFoldDB" id="A0A653DPR1"/>
<dbReference type="Proteomes" id="UP000410492">
    <property type="component" value="Unassembled WGS sequence"/>
</dbReference>
<accession>A0A653DPR1</accession>
<protein>
    <submittedName>
        <fullName evidence="1">Uncharacterized protein</fullName>
    </submittedName>
</protein>
<reference evidence="1 2" key="1">
    <citation type="submission" date="2019-01" db="EMBL/GenBank/DDBJ databases">
        <authorList>
            <person name="Sayadi A."/>
        </authorList>
    </citation>
    <scope>NUCLEOTIDE SEQUENCE [LARGE SCALE GENOMIC DNA]</scope>
</reference>
<gene>
    <name evidence="1" type="ORF">CALMAC_LOCUS19254</name>
</gene>
<proteinExistence type="predicted"/>
<evidence type="ECO:0000313" key="1">
    <source>
        <dbReference type="EMBL" id="VEN62000.1"/>
    </source>
</evidence>
<evidence type="ECO:0000313" key="2">
    <source>
        <dbReference type="Proteomes" id="UP000410492"/>
    </source>
</evidence>
<sequence length="26" mass="3052">MKTNRFFNFTVYLYIFPAGTADSNFS</sequence>
<dbReference type="OrthoDB" id="47007at2759"/>
<dbReference type="EMBL" id="CAACVG010013578">
    <property type="protein sequence ID" value="VEN62000.1"/>
    <property type="molecule type" value="Genomic_DNA"/>
</dbReference>